<reference evidence="2" key="1">
    <citation type="submission" date="2021-10" db="EMBL/GenBank/DDBJ databases">
        <title>Anaerobic single-cell dispensing facilitates the cultivation of human gut bacteria.</title>
        <authorList>
            <person name="Afrizal A."/>
        </authorList>
    </citation>
    <scope>NUCLEOTIDE SEQUENCE</scope>
    <source>
        <strain evidence="2">CLA-AA-H204</strain>
    </source>
</reference>
<dbReference type="InterPro" id="IPR013486">
    <property type="entry name" value="SpoIID/LytB"/>
</dbReference>
<accession>A0AAW4WHJ0</accession>
<evidence type="ECO:0000313" key="2">
    <source>
        <dbReference type="EMBL" id="MCC2241778.1"/>
    </source>
</evidence>
<dbReference type="GO" id="GO:0030435">
    <property type="term" value="P:sporulation resulting in formation of a cellular spore"/>
    <property type="evidence" value="ECO:0007669"/>
    <property type="project" value="InterPro"/>
</dbReference>
<dbReference type="InterPro" id="IPR013693">
    <property type="entry name" value="SpoIID/LytB_N"/>
</dbReference>
<sequence>MKEKIKMILCLCLIIAGLPILMTLVFQGDEILLDTDSNEIQHKSSHPDEEEKMAALVSILARDIPVTYEEEAIRAQAVIVRTNYEYALSQGKAPETGLSVAEQTKLFGNENYNRYYQKLENCLIDTEGEVLTYQGQEIEAPYFAVSAEKTRGTELPYLKSVESIWDITSEDFLKVEFYDAGELVDTCNQAFPEAGLTAEDWVNTLVVTEREESGYVKTIQVGNSSVSGEEFRKAFSLNSACFYIREIDGRVRIVTKGLGHGYGLSIYGANEMAKEGKTYQKILSYYYSGIEITKK</sequence>
<gene>
    <name evidence="2" type="ORF">LKD47_05585</name>
</gene>
<proteinExistence type="predicted"/>
<dbReference type="EMBL" id="JAJEQW010000004">
    <property type="protein sequence ID" value="MCC2241778.1"/>
    <property type="molecule type" value="Genomic_DNA"/>
</dbReference>
<name>A0AAW4WHJ0_9FIRM</name>
<protein>
    <submittedName>
        <fullName evidence="2">SpoIID/LytB domain-containing protein</fullName>
    </submittedName>
</protein>
<evidence type="ECO:0000313" key="3">
    <source>
        <dbReference type="Proteomes" id="UP001198893"/>
    </source>
</evidence>
<dbReference type="Proteomes" id="UP001198893">
    <property type="component" value="Unassembled WGS sequence"/>
</dbReference>
<comment type="caution">
    <text evidence="2">The sequence shown here is derived from an EMBL/GenBank/DDBJ whole genome shotgun (WGS) entry which is preliminary data.</text>
</comment>
<dbReference type="AlphaFoldDB" id="A0AAW4WHJ0"/>
<organism evidence="2 3">
    <name type="scientific">Roseburia amylophila</name>
    <dbReference type="NCBI Taxonomy" id="2981794"/>
    <lineage>
        <taxon>Bacteria</taxon>
        <taxon>Bacillati</taxon>
        <taxon>Bacillota</taxon>
        <taxon>Clostridia</taxon>
        <taxon>Lachnospirales</taxon>
        <taxon>Lachnospiraceae</taxon>
        <taxon>Roseburia</taxon>
    </lineage>
</organism>
<feature type="domain" description="Sporulation stage II protein D amidase enhancer LytB N-terminal" evidence="1">
    <location>
        <begin position="56"/>
        <end position="133"/>
    </location>
</feature>
<dbReference type="Pfam" id="PF08486">
    <property type="entry name" value="SpoIID"/>
    <property type="match status" value="1"/>
</dbReference>
<dbReference type="RefSeq" id="WP_227709876.1">
    <property type="nucleotide sequence ID" value="NZ_JAJEQW010000004.1"/>
</dbReference>
<evidence type="ECO:0000259" key="1">
    <source>
        <dbReference type="Pfam" id="PF08486"/>
    </source>
</evidence>
<dbReference type="NCBIfam" id="TIGR02669">
    <property type="entry name" value="SpoIID_LytB"/>
    <property type="match status" value="1"/>
</dbReference>